<dbReference type="AlphaFoldDB" id="A0A5N7C136"/>
<dbReference type="InterPro" id="IPR056030">
    <property type="entry name" value="DUF7611"/>
</dbReference>
<dbReference type="InterPro" id="IPR056032">
    <property type="entry name" value="DUF7613"/>
</dbReference>
<organism evidence="6">
    <name type="scientific">Petromyces alliaceus</name>
    <name type="common">Aspergillus alliaceus</name>
    <dbReference type="NCBI Taxonomy" id="209559"/>
    <lineage>
        <taxon>Eukaryota</taxon>
        <taxon>Fungi</taxon>
        <taxon>Dikarya</taxon>
        <taxon>Ascomycota</taxon>
        <taxon>Pezizomycotina</taxon>
        <taxon>Eurotiomycetes</taxon>
        <taxon>Eurotiomycetidae</taxon>
        <taxon>Eurotiales</taxon>
        <taxon>Aspergillaceae</taxon>
        <taxon>Aspergillus</taxon>
        <taxon>Aspergillus subgen. Circumdati</taxon>
    </lineage>
</organism>
<dbReference type="Pfam" id="PF24589">
    <property type="entry name" value="DUF7614"/>
    <property type="match status" value="1"/>
</dbReference>
<evidence type="ECO:0000259" key="2">
    <source>
        <dbReference type="Pfam" id="PF24586"/>
    </source>
</evidence>
<evidence type="ECO:0000259" key="3">
    <source>
        <dbReference type="Pfam" id="PF24587"/>
    </source>
</evidence>
<dbReference type="Pfam" id="PF24587">
    <property type="entry name" value="DUF7612"/>
    <property type="match status" value="1"/>
</dbReference>
<dbReference type="EMBL" id="ML735287">
    <property type="protein sequence ID" value="KAE8387804.1"/>
    <property type="molecule type" value="Genomic_DNA"/>
</dbReference>
<dbReference type="Proteomes" id="UP000326877">
    <property type="component" value="Unassembled WGS sequence"/>
</dbReference>
<dbReference type="InterPro" id="IPR056033">
    <property type="entry name" value="DUF7614"/>
</dbReference>
<proteinExistence type="predicted"/>
<accession>A0A5N7C136</accession>
<feature type="domain" description="DUF7611" evidence="2">
    <location>
        <begin position="205"/>
        <end position="306"/>
    </location>
</feature>
<gene>
    <name evidence="6" type="ORF">BDV23DRAFT_195547</name>
</gene>
<evidence type="ECO:0000259" key="4">
    <source>
        <dbReference type="Pfam" id="PF24588"/>
    </source>
</evidence>
<dbReference type="OrthoDB" id="4356615at2759"/>
<feature type="domain" description="DUF7612" evidence="3">
    <location>
        <begin position="325"/>
        <end position="425"/>
    </location>
</feature>
<evidence type="ECO:0000256" key="1">
    <source>
        <dbReference type="SAM" id="MobiDB-lite"/>
    </source>
</evidence>
<dbReference type="Pfam" id="PF24586">
    <property type="entry name" value="DUF7611"/>
    <property type="match status" value="1"/>
</dbReference>
<sequence>MPDPNNSPEPLSLIPSPDHRTSASDMAISKSENKPTIPLTLAIRPPLPPASITGCGNHSKLQLKERLDRLFAAHLDALKPVELVEADEWLRAAAWWCAKGKDALSVKLEREQETSQASIDLIQGAVDIAKAWWICEHITTEQTLDGLLDNRGSYNALIDQIQCVQDCNYSLKETLNTFLLGEEDFILKSVDLRFGLAQDQRSIGPLIFQDTANTFCYGTEFAILTLFTDDGDSPSRSSERITTLINSQTNVVHFEVYSSRKWGLSWLDVEWDPPRSSMEVVLKTGYIAQFRFSAKGFQLVWNLSQQIMNTEPDLDASPLETPVHNRPTDFPLDPVESCTIRLFERFQVIQDGYIEQRLHQGFRILIITPQNCKTICRASHILLTSVPLFYRLLLHVVENNCRISISLACKDITSRNHLHAVLTGIAPAYNETDPQAFVIRCFVVSEPHDRDSGIQGDRYLEVGPSVASVIEERGPERIPYGNTVRSESLRVLIQTEWGSLTDRMNLAPSDLRIGLSVFDNKVLSIFRPPQRDLTVCVSKDLIHHDLPKALKALTSEIQTKSTLRKIEFSSVEDLHKFQEAITGCRVRFDGTASRVVIDRQRRLIPIPCRIEARFTRIQIIQRRNKFQLLAFFYRASHGNCMNFEIKCTDEFESVDNKGEYAVRLRDAKFALPQSKSLGLVCLNELDYPLEHNDIYIMFTDEKGEITLLLLFDSC</sequence>
<dbReference type="Pfam" id="PF24588">
    <property type="entry name" value="DUF7613"/>
    <property type="match status" value="1"/>
</dbReference>
<evidence type="ECO:0000259" key="5">
    <source>
        <dbReference type="Pfam" id="PF24589"/>
    </source>
</evidence>
<feature type="domain" description="DUF7614" evidence="5">
    <location>
        <begin position="588"/>
        <end position="703"/>
    </location>
</feature>
<feature type="domain" description="DUF7613" evidence="4">
    <location>
        <begin position="430"/>
        <end position="582"/>
    </location>
</feature>
<evidence type="ECO:0000313" key="6">
    <source>
        <dbReference type="EMBL" id="KAE8387804.1"/>
    </source>
</evidence>
<dbReference type="InterPro" id="IPR056031">
    <property type="entry name" value="DUF7612"/>
</dbReference>
<feature type="region of interest" description="Disordered" evidence="1">
    <location>
        <begin position="1"/>
        <end position="31"/>
    </location>
</feature>
<name>A0A5N7C136_PETAA</name>
<reference evidence="6" key="1">
    <citation type="submission" date="2019-04" db="EMBL/GenBank/DDBJ databases">
        <title>Friends and foes A comparative genomics studyof 23 Aspergillus species from section Flavi.</title>
        <authorList>
            <consortium name="DOE Joint Genome Institute"/>
            <person name="Kjaerbolling I."/>
            <person name="Vesth T."/>
            <person name="Frisvad J.C."/>
            <person name="Nybo J.L."/>
            <person name="Theobald S."/>
            <person name="Kildgaard S."/>
            <person name="Isbrandt T."/>
            <person name="Kuo A."/>
            <person name="Sato A."/>
            <person name="Lyhne E.K."/>
            <person name="Kogle M.E."/>
            <person name="Wiebenga A."/>
            <person name="Kun R.S."/>
            <person name="Lubbers R.J."/>
            <person name="Makela M.R."/>
            <person name="Barry K."/>
            <person name="Chovatia M."/>
            <person name="Clum A."/>
            <person name="Daum C."/>
            <person name="Haridas S."/>
            <person name="He G."/>
            <person name="LaButti K."/>
            <person name="Lipzen A."/>
            <person name="Mondo S."/>
            <person name="Riley R."/>
            <person name="Salamov A."/>
            <person name="Simmons B.A."/>
            <person name="Magnuson J.K."/>
            <person name="Henrissat B."/>
            <person name="Mortensen U.H."/>
            <person name="Larsen T.O."/>
            <person name="Devries R.P."/>
            <person name="Grigoriev I.V."/>
            <person name="Machida M."/>
            <person name="Baker S.E."/>
            <person name="Andersen M.R."/>
        </authorList>
    </citation>
    <scope>NUCLEOTIDE SEQUENCE [LARGE SCALE GENOMIC DNA]</scope>
    <source>
        <strain evidence="6">IBT 14317</strain>
    </source>
</reference>
<protein>
    <submittedName>
        <fullName evidence="6">Uncharacterized protein</fullName>
    </submittedName>
</protein>